<evidence type="ECO:0000256" key="1">
    <source>
        <dbReference type="SAM" id="Phobius"/>
    </source>
</evidence>
<name>Q7VIZ5_HELHP</name>
<reference evidence="2 3" key="1">
    <citation type="journal article" date="2003" name="Proc. Natl. Acad. Sci. U.S.A.">
        <title>The complete genome sequence of the carcinogenic bacterium Helicobacter hepaticus.</title>
        <authorList>
            <person name="Suerbaum S."/>
            <person name="Josenhans C."/>
            <person name="Sterzenbach T."/>
            <person name="Drescher B."/>
            <person name="Brandt P."/>
            <person name="Bell M."/>
            <person name="Droege M."/>
            <person name="Fartmann B."/>
            <person name="Fischer H.-P."/>
            <person name="Ge Z."/>
            <person name="Hoerster A."/>
            <person name="Holland R."/>
            <person name="Klein K."/>
            <person name="Koenig J."/>
            <person name="Macko L."/>
            <person name="Mendz G.L."/>
            <person name="Nyakatura G."/>
            <person name="Schauer D.B."/>
            <person name="Shen Z."/>
            <person name="Weber J."/>
            <person name="Frosch M."/>
            <person name="Fox J.G."/>
        </authorList>
    </citation>
    <scope>NUCLEOTIDE SEQUENCE [LARGE SCALE GENOMIC DNA]</scope>
    <source>
        <strain evidence="3">ATCC 51449 / 3B1</strain>
    </source>
</reference>
<dbReference type="AlphaFoldDB" id="Q7VIZ5"/>
<proteinExistence type="predicted"/>
<dbReference type="STRING" id="235279.HH_0457"/>
<protein>
    <submittedName>
        <fullName evidence="2">Uncharacterized protein</fullName>
    </submittedName>
</protein>
<keyword evidence="1" id="KW-0472">Membrane</keyword>
<dbReference type="EMBL" id="AE017125">
    <property type="protein sequence ID" value="AAP77054.1"/>
    <property type="molecule type" value="Genomic_DNA"/>
</dbReference>
<sequence>MRCGFCERIKKLRKIDVVLILLICLFMYIANQFQMREYYAQKAKVEQQRAKVQDEKLQEFENLQRQCLFKQDKTACEALKKF</sequence>
<dbReference type="OrthoDB" id="5328522at2"/>
<evidence type="ECO:0000313" key="2">
    <source>
        <dbReference type="EMBL" id="AAP77054.1"/>
    </source>
</evidence>
<keyword evidence="1" id="KW-1133">Transmembrane helix</keyword>
<dbReference type="KEGG" id="hhe:HH_0457"/>
<dbReference type="HOGENOM" id="CLU_2553602_0_0_7"/>
<feature type="transmembrane region" description="Helical" evidence="1">
    <location>
        <begin position="12"/>
        <end position="30"/>
    </location>
</feature>
<evidence type="ECO:0000313" key="3">
    <source>
        <dbReference type="Proteomes" id="UP000002495"/>
    </source>
</evidence>
<organism evidence="2 3">
    <name type="scientific">Helicobacter hepaticus (strain ATCC 51449 / 3B1)</name>
    <dbReference type="NCBI Taxonomy" id="235279"/>
    <lineage>
        <taxon>Bacteria</taxon>
        <taxon>Pseudomonadati</taxon>
        <taxon>Campylobacterota</taxon>
        <taxon>Epsilonproteobacteria</taxon>
        <taxon>Campylobacterales</taxon>
        <taxon>Helicobacteraceae</taxon>
        <taxon>Helicobacter</taxon>
    </lineage>
</organism>
<keyword evidence="3" id="KW-1185">Reference proteome</keyword>
<gene>
    <name evidence="2" type="ordered locus">HH_0457</name>
</gene>
<accession>Q7VIZ5</accession>
<keyword evidence="1" id="KW-0812">Transmembrane</keyword>
<dbReference type="Proteomes" id="UP000002495">
    <property type="component" value="Chromosome"/>
</dbReference>
<dbReference type="RefSeq" id="WP_011115299.1">
    <property type="nucleotide sequence ID" value="NC_004917.1"/>
</dbReference>